<dbReference type="InterPro" id="IPR029058">
    <property type="entry name" value="AB_hydrolase_fold"/>
</dbReference>
<dbReference type="RefSeq" id="WP_088482970.1">
    <property type="nucleotide sequence ID" value="NZ_JBCNLH010000003.1"/>
</dbReference>
<keyword evidence="3" id="KW-1185">Reference proteome</keyword>
<dbReference type="SUPFAM" id="SSF53474">
    <property type="entry name" value="alpha/beta-Hydrolases"/>
    <property type="match status" value="1"/>
</dbReference>
<reference evidence="2 3" key="1">
    <citation type="journal article" date="2007" name="Int. J. Syst. Evol. Microbiol.">
        <title>Description of Pelomonas aquatica sp. nov. and Pelomonas puraquae sp. nov., isolated from industrial and haemodialysis water.</title>
        <authorList>
            <person name="Gomila M."/>
            <person name="Bowien B."/>
            <person name="Falsen E."/>
            <person name="Moore E.R."/>
            <person name="Lalucat J."/>
        </authorList>
    </citation>
    <scope>NUCLEOTIDE SEQUENCE [LARGE SCALE GENOMIC DNA]</scope>
    <source>
        <strain evidence="2 3">CCUG 52769</strain>
    </source>
</reference>
<evidence type="ECO:0000256" key="1">
    <source>
        <dbReference type="SAM" id="SignalP"/>
    </source>
</evidence>
<organism evidence="2 3">
    <name type="scientific">Roseateles puraquae</name>
    <dbReference type="NCBI Taxonomy" id="431059"/>
    <lineage>
        <taxon>Bacteria</taxon>
        <taxon>Pseudomonadati</taxon>
        <taxon>Pseudomonadota</taxon>
        <taxon>Betaproteobacteria</taxon>
        <taxon>Burkholderiales</taxon>
        <taxon>Sphaerotilaceae</taxon>
        <taxon>Roseateles</taxon>
    </lineage>
</organism>
<sequence>MKPSLQALAAWLLGACVCASHAQTSSPFPPPSEDMGKYVKNSGGGLDTGCTYRGGGPLIVQFKVPAPVNDTMLDGNGYILQDKLGKLIADKVVGARAKISFPVYDIDDKAVTDGTYEPEIDRLSWNGDFIKTLSGFNNTWVNDSFEIDIAKVKFAGREKAVDAVNEFRVDIDTANSDEVWCMSIDWVGIEFDAAFPYVLAHGIASNRDTWLDKDSPGVLKTLDEAGVVYERFSTANPNGAVGTNAANLRGQIQAYLSPYKAKKVNLIAHSKGGLDSQALAAAAPPFEVLSLGTLSTPHWGSVVADLTLLQRQVADIYTRQGGASNDFAQQFVSSTVAGLFSNTGAGGPQPPGLNDLTSWAAIDARNAGLRGNVNNTFTFGADAGPQCSGPPTDAQIDPMNPASSVPLLGGYVYNRLRMAYQSICTYASATQVQLEMIQTFDPNRPFITVLTYAVTAAPGPNPNDVVVGITSANPGWGTPLGNNANTNHTTVKNADNVRKILDKTISLR</sequence>
<dbReference type="Gene3D" id="3.40.50.1820">
    <property type="entry name" value="alpha/beta hydrolase"/>
    <property type="match status" value="1"/>
</dbReference>
<feature type="chain" id="PRO_5012287313" description="Alpha/beta hydrolase" evidence="1">
    <location>
        <begin position="23"/>
        <end position="508"/>
    </location>
</feature>
<protein>
    <recommendedName>
        <fullName evidence="4">Alpha/beta hydrolase</fullName>
    </recommendedName>
</protein>
<evidence type="ECO:0008006" key="4">
    <source>
        <dbReference type="Google" id="ProtNLM"/>
    </source>
</evidence>
<dbReference type="Proteomes" id="UP000197446">
    <property type="component" value="Unassembled WGS sequence"/>
</dbReference>
<gene>
    <name evidence="2" type="ORF">CDO81_09710</name>
</gene>
<dbReference type="AlphaFoldDB" id="A0A254N9Z8"/>
<feature type="signal peptide" evidence="1">
    <location>
        <begin position="1"/>
        <end position="22"/>
    </location>
</feature>
<dbReference type="OrthoDB" id="2004167at2"/>
<dbReference type="PROSITE" id="PS51257">
    <property type="entry name" value="PROKAR_LIPOPROTEIN"/>
    <property type="match status" value="1"/>
</dbReference>
<proteinExistence type="predicted"/>
<evidence type="ECO:0000313" key="2">
    <source>
        <dbReference type="EMBL" id="OWR04836.1"/>
    </source>
</evidence>
<accession>A0A254N9Z8</accession>
<comment type="caution">
    <text evidence="2">The sequence shown here is derived from an EMBL/GenBank/DDBJ whole genome shotgun (WGS) entry which is preliminary data.</text>
</comment>
<evidence type="ECO:0000313" key="3">
    <source>
        <dbReference type="Proteomes" id="UP000197446"/>
    </source>
</evidence>
<name>A0A254N9Z8_9BURK</name>
<keyword evidence="1" id="KW-0732">Signal</keyword>
<dbReference type="EMBL" id="NISI01000002">
    <property type="protein sequence ID" value="OWR04836.1"/>
    <property type="molecule type" value="Genomic_DNA"/>
</dbReference>